<comment type="caution">
    <text evidence="1">The sequence shown here is derived from an EMBL/GenBank/DDBJ whole genome shotgun (WGS) entry which is preliminary data.</text>
</comment>
<organism evidence="1 2">
    <name type="scientific">Longispora fulva</name>
    <dbReference type="NCBI Taxonomy" id="619741"/>
    <lineage>
        <taxon>Bacteria</taxon>
        <taxon>Bacillati</taxon>
        <taxon>Actinomycetota</taxon>
        <taxon>Actinomycetes</taxon>
        <taxon>Micromonosporales</taxon>
        <taxon>Micromonosporaceae</taxon>
        <taxon>Longispora</taxon>
    </lineage>
</organism>
<protein>
    <submittedName>
        <fullName evidence="1">Uncharacterized protein</fullName>
    </submittedName>
</protein>
<evidence type="ECO:0000313" key="1">
    <source>
        <dbReference type="EMBL" id="MBG6137535.1"/>
    </source>
</evidence>
<dbReference type="AlphaFoldDB" id="A0A8J7KGM2"/>
<dbReference type="RefSeq" id="WP_267920096.1">
    <property type="nucleotide sequence ID" value="NZ_BONS01000020.1"/>
</dbReference>
<name>A0A8J7KGM2_9ACTN</name>
<keyword evidence="2" id="KW-1185">Reference proteome</keyword>
<evidence type="ECO:0000313" key="2">
    <source>
        <dbReference type="Proteomes" id="UP000622552"/>
    </source>
</evidence>
<gene>
    <name evidence="1" type="ORF">IW245_003729</name>
</gene>
<dbReference type="Proteomes" id="UP000622552">
    <property type="component" value="Unassembled WGS sequence"/>
</dbReference>
<accession>A0A8J7KGM2</accession>
<reference evidence="1" key="1">
    <citation type="submission" date="2020-11" db="EMBL/GenBank/DDBJ databases">
        <title>Sequencing the genomes of 1000 actinobacteria strains.</title>
        <authorList>
            <person name="Klenk H.-P."/>
        </authorList>
    </citation>
    <scope>NUCLEOTIDE SEQUENCE</scope>
    <source>
        <strain evidence="1">DSM 45356</strain>
    </source>
</reference>
<dbReference type="EMBL" id="JADOUF010000001">
    <property type="protein sequence ID" value="MBG6137535.1"/>
    <property type="molecule type" value="Genomic_DNA"/>
</dbReference>
<proteinExistence type="predicted"/>
<sequence>MNAVDEYAQAVKAGDAEAAGELRQRISFTLNTIMGGAGDIA</sequence>